<sequence>MAVTLVVVFAGGEDAAKTPPQDHEAFVREFIVNSSTFSPDNLSRYEQAVDTYCDGAADKRDARRGIVIIEEMRVSSETTSTPSVEVMSDEATGDRVPVHYSVGVSTKTESASTSGTLTGTVYVRPGVDRCVIEVVEDVTGSGPIQTF</sequence>
<dbReference type="Proteomes" id="UP001059836">
    <property type="component" value="Chromosome"/>
</dbReference>
<evidence type="ECO:0000313" key="1">
    <source>
        <dbReference type="EMBL" id="QHN33631.1"/>
    </source>
</evidence>
<proteinExistence type="predicted"/>
<evidence type="ECO:0008006" key="3">
    <source>
        <dbReference type="Google" id="ProtNLM"/>
    </source>
</evidence>
<gene>
    <name evidence="1" type="ORF">GII31_00620</name>
</gene>
<accession>A0ABX6ICG5</accession>
<reference evidence="1" key="1">
    <citation type="journal article" date="2021" name="Nat. Microbiol.">
        <title>Cocultivation of an ultrasmall environmental parasitic bacterium with lytic ability against bacteria associated with wastewater foams.</title>
        <authorList>
            <person name="Batinovic S."/>
            <person name="Rose J.J.A."/>
            <person name="Ratcliffe J."/>
            <person name="Seviour R.J."/>
            <person name="Petrovski S."/>
        </authorList>
    </citation>
    <scope>NUCLEOTIDE SEQUENCE</scope>
    <source>
        <strain evidence="1">CON9</strain>
    </source>
</reference>
<protein>
    <recommendedName>
        <fullName evidence="3">Nuclear transport factor 2 family protein</fullName>
    </recommendedName>
</protein>
<organism evidence="1 2">
    <name type="scientific">Gordonia pseudamarae</name>
    <dbReference type="NCBI Taxonomy" id="2831662"/>
    <lineage>
        <taxon>Bacteria</taxon>
        <taxon>Bacillati</taxon>
        <taxon>Actinomycetota</taxon>
        <taxon>Actinomycetes</taxon>
        <taxon>Mycobacteriales</taxon>
        <taxon>Gordoniaceae</taxon>
        <taxon>Gordonia</taxon>
    </lineage>
</organism>
<keyword evidence="2" id="KW-1185">Reference proteome</keyword>
<dbReference type="RefSeq" id="WP_213245845.1">
    <property type="nucleotide sequence ID" value="NZ_CP045806.1"/>
</dbReference>
<evidence type="ECO:0000313" key="2">
    <source>
        <dbReference type="Proteomes" id="UP001059836"/>
    </source>
</evidence>
<name>A0ABX6ICG5_9ACTN</name>
<dbReference type="EMBL" id="CP045809">
    <property type="protein sequence ID" value="QHN33631.1"/>
    <property type="molecule type" value="Genomic_DNA"/>
</dbReference>